<sequence>MKGQKSALILSTIAMIIGFAAWSVFSPIALQIREAYNLTAVQGSILVATPILLGSVARIPMGILTDRYGGRKVYTLTLFFLVIPLVGAGLANSFEVLLFWAFLIGMAGTTFAIGITFVSKWYPPEQQGFALGVTGMGNLGTAVAGFLIPTIAVTLGLPWVFWLSAAAVALMGVVFWLGTQDAPQPGKAKSLGEALSVLRMKETWVLSLLYFLTFGSFVSFGVYLPTLLQELFQLSVVDAGFRAAGFVVLATFMRPVGGWLSDRLGAEKILGVVFIGVVLGALLMSISTNNLFFFSIGCLGVAFLVGAGNGAVFKLVPQVAPENTGAVTGVVGAFGGIGGFFPPILLGGIKDLTGDYWLGFVLLAIVALVCFLVNRQSFGKEKRASHKLA</sequence>
<gene>
    <name evidence="10" type="ORF">J2S00_001867</name>
</gene>
<comment type="caution">
    <text evidence="10">The sequence shown here is derived from an EMBL/GenBank/DDBJ whole genome shotgun (WGS) entry which is preliminary data.</text>
</comment>
<organism evidence="10 11">
    <name type="scientific">Caldalkalibacillus uzonensis</name>
    <dbReference type="NCBI Taxonomy" id="353224"/>
    <lineage>
        <taxon>Bacteria</taxon>
        <taxon>Bacillati</taxon>
        <taxon>Bacillota</taxon>
        <taxon>Bacilli</taxon>
        <taxon>Bacillales</taxon>
        <taxon>Bacillaceae</taxon>
        <taxon>Caldalkalibacillus</taxon>
    </lineage>
</organism>
<evidence type="ECO:0000256" key="4">
    <source>
        <dbReference type="ARBA" id="ARBA00022692"/>
    </source>
</evidence>
<dbReference type="Proteomes" id="UP001232445">
    <property type="component" value="Unassembled WGS sequence"/>
</dbReference>
<feature type="transmembrane region" description="Helical" evidence="8">
    <location>
        <begin position="292"/>
        <end position="313"/>
    </location>
</feature>
<dbReference type="CDD" id="cd17341">
    <property type="entry name" value="MFS_NRT2_like"/>
    <property type="match status" value="1"/>
</dbReference>
<evidence type="ECO:0000256" key="2">
    <source>
        <dbReference type="ARBA" id="ARBA00008432"/>
    </source>
</evidence>
<dbReference type="InterPro" id="IPR044772">
    <property type="entry name" value="NO3_transporter"/>
</dbReference>
<dbReference type="SUPFAM" id="SSF103473">
    <property type="entry name" value="MFS general substrate transporter"/>
    <property type="match status" value="1"/>
</dbReference>
<name>A0ABU0CRN3_9BACI</name>
<feature type="transmembrane region" description="Helical" evidence="8">
    <location>
        <begin position="325"/>
        <end position="344"/>
    </location>
</feature>
<feature type="transmembrane region" description="Helical" evidence="8">
    <location>
        <begin position="97"/>
        <end position="117"/>
    </location>
</feature>
<feature type="transmembrane region" description="Helical" evidence="8">
    <location>
        <begin position="159"/>
        <end position="179"/>
    </location>
</feature>
<keyword evidence="7 8" id="KW-0472">Membrane</keyword>
<evidence type="ECO:0000313" key="11">
    <source>
        <dbReference type="Proteomes" id="UP001232445"/>
    </source>
</evidence>
<evidence type="ECO:0000256" key="3">
    <source>
        <dbReference type="ARBA" id="ARBA00022448"/>
    </source>
</evidence>
<dbReference type="RefSeq" id="WP_307338513.1">
    <property type="nucleotide sequence ID" value="NZ_JAUSUQ010000006.1"/>
</dbReference>
<evidence type="ECO:0000256" key="8">
    <source>
        <dbReference type="SAM" id="Phobius"/>
    </source>
</evidence>
<dbReference type="InterPro" id="IPR011701">
    <property type="entry name" value="MFS"/>
</dbReference>
<feature type="transmembrane region" description="Helical" evidence="8">
    <location>
        <begin position="129"/>
        <end position="153"/>
    </location>
</feature>
<evidence type="ECO:0000256" key="7">
    <source>
        <dbReference type="ARBA" id="ARBA00023136"/>
    </source>
</evidence>
<feature type="transmembrane region" description="Helical" evidence="8">
    <location>
        <begin position="204"/>
        <end position="224"/>
    </location>
</feature>
<keyword evidence="5 8" id="KW-1133">Transmembrane helix</keyword>
<dbReference type="PROSITE" id="PS50850">
    <property type="entry name" value="MFS"/>
    <property type="match status" value="1"/>
</dbReference>
<dbReference type="InterPro" id="IPR020846">
    <property type="entry name" value="MFS_dom"/>
</dbReference>
<evidence type="ECO:0000259" key="9">
    <source>
        <dbReference type="PROSITE" id="PS50850"/>
    </source>
</evidence>
<reference evidence="10 11" key="1">
    <citation type="submission" date="2023-07" db="EMBL/GenBank/DDBJ databases">
        <title>Genomic Encyclopedia of Type Strains, Phase IV (KMG-IV): sequencing the most valuable type-strain genomes for metagenomic binning, comparative biology and taxonomic classification.</title>
        <authorList>
            <person name="Goeker M."/>
        </authorList>
    </citation>
    <scope>NUCLEOTIDE SEQUENCE [LARGE SCALE GENOMIC DNA]</scope>
    <source>
        <strain evidence="10 11">DSM 17740</strain>
    </source>
</reference>
<evidence type="ECO:0000256" key="1">
    <source>
        <dbReference type="ARBA" id="ARBA00004651"/>
    </source>
</evidence>
<proteinExistence type="inferred from homology"/>
<feature type="transmembrane region" description="Helical" evidence="8">
    <location>
        <begin position="7"/>
        <end position="28"/>
    </location>
</feature>
<feature type="transmembrane region" description="Helical" evidence="8">
    <location>
        <begin position="269"/>
        <end position="286"/>
    </location>
</feature>
<evidence type="ECO:0000313" key="10">
    <source>
        <dbReference type="EMBL" id="MDQ0339081.1"/>
    </source>
</evidence>
<dbReference type="Pfam" id="PF07690">
    <property type="entry name" value="MFS_1"/>
    <property type="match status" value="1"/>
</dbReference>
<dbReference type="Gene3D" id="1.20.1250.20">
    <property type="entry name" value="MFS general substrate transporter like domains"/>
    <property type="match status" value="2"/>
</dbReference>
<evidence type="ECO:0000256" key="6">
    <source>
        <dbReference type="ARBA" id="ARBA00023063"/>
    </source>
</evidence>
<feature type="transmembrane region" description="Helical" evidence="8">
    <location>
        <begin position="73"/>
        <end position="91"/>
    </location>
</feature>
<keyword evidence="3" id="KW-0813">Transport</keyword>
<dbReference type="PANTHER" id="PTHR23515">
    <property type="entry name" value="HIGH-AFFINITY NITRATE TRANSPORTER 2.3"/>
    <property type="match status" value="1"/>
</dbReference>
<comment type="subcellular location">
    <subcellularLocation>
        <location evidence="1">Cell membrane</location>
        <topology evidence="1">Multi-pass membrane protein</topology>
    </subcellularLocation>
</comment>
<feature type="transmembrane region" description="Helical" evidence="8">
    <location>
        <begin position="40"/>
        <end position="61"/>
    </location>
</feature>
<dbReference type="InterPro" id="IPR036259">
    <property type="entry name" value="MFS_trans_sf"/>
</dbReference>
<protein>
    <submittedName>
        <fullName evidence="10">NNP family nitrate/nitrite transporter-like MFS transporter</fullName>
    </submittedName>
</protein>
<keyword evidence="6" id="KW-0534">Nitrate assimilation</keyword>
<dbReference type="EMBL" id="JAUSUQ010000006">
    <property type="protein sequence ID" value="MDQ0339081.1"/>
    <property type="molecule type" value="Genomic_DNA"/>
</dbReference>
<accession>A0ABU0CRN3</accession>
<evidence type="ECO:0000256" key="5">
    <source>
        <dbReference type="ARBA" id="ARBA00022989"/>
    </source>
</evidence>
<feature type="transmembrane region" description="Helical" evidence="8">
    <location>
        <begin position="356"/>
        <end position="373"/>
    </location>
</feature>
<keyword evidence="4 8" id="KW-0812">Transmembrane</keyword>
<feature type="domain" description="Major facilitator superfamily (MFS) profile" evidence="9">
    <location>
        <begin position="7"/>
        <end position="382"/>
    </location>
</feature>
<feature type="transmembrane region" description="Helical" evidence="8">
    <location>
        <begin position="239"/>
        <end position="257"/>
    </location>
</feature>
<keyword evidence="11" id="KW-1185">Reference proteome</keyword>
<comment type="similarity">
    <text evidence="2">Belongs to the major facilitator superfamily. Nitrate/nitrite porter (TC 2.A.1.8) family.</text>
</comment>